<organism evidence="2 3">
    <name type="scientific">Rosa chinensis</name>
    <name type="common">China rose</name>
    <dbReference type="NCBI Taxonomy" id="74649"/>
    <lineage>
        <taxon>Eukaryota</taxon>
        <taxon>Viridiplantae</taxon>
        <taxon>Streptophyta</taxon>
        <taxon>Embryophyta</taxon>
        <taxon>Tracheophyta</taxon>
        <taxon>Spermatophyta</taxon>
        <taxon>Magnoliopsida</taxon>
        <taxon>eudicotyledons</taxon>
        <taxon>Gunneridae</taxon>
        <taxon>Pentapetalae</taxon>
        <taxon>rosids</taxon>
        <taxon>fabids</taxon>
        <taxon>Rosales</taxon>
        <taxon>Rosaceae</taxon>
        <taxon>Rosoideae</taxon>
        <taxon>Rosoideae incertae sedis</taxon>
        <taxon>Rosa</taxon>
    </lineage>
</organism>
<name>A0A2P6PT15_ROSCH</name>
<sequence length="59" mass="6910">MDEPWRNITCNLLYQLASMPDNLEEYQMTDNIQRAHQNKEGTSTLSEGRNHSTSSHMRK</sequence>
<dbReference type="Gramene" id="PRQ25044">
    <property type="protein sequence ID" value="PRQ25044"/>
    <property type="gene ID" value="RchiOBHm_Chr6g0279201"/>
</dbReference>
<dbReference type="AlphaFoldDB" id="A0A2P6PT15"/>
<feature type="region of interest" description="Disordered" evidence="1">
    <location>
        <begin position="34"/>
        <end position="59"/>
    </location>
</feature>
<reference evidence="2 3" key="1">
    <citation type="journal article" date="2018" name="Nat. Genet.">
        <title>The Rosa genome provides new insights in the design of modern roses.</title>
        <authorList>
            <person name="Bendahmane M."/>
        </authorList>
    </citation>
    <scope>NUCLEOTIDE SEQUENCE [LARGE SCALE GENOMIC DNA]</scope>
    <source>
        <strain evidence="3">cv. Old Blush</strain>
    </source>
</reference>
<protein>
    <submittedName>
        <fullName evidence="2">Uncharacterized protein</fullName>
    </submittedName>
</protein>
<keyword evidence="3" id="KW-1185">Reference proteome</keyword>
<comment type="caution">
    <text evidence="2">The sequence shown here is derived from an EMBL/GenBank/DDBJ whole genome shotgun (WGS) entry which is preliminary data.</text>
</comment>
<dbReference type="Proteomes" id="UP000238479">
    <property type="component" value="Chromosome 6"/>
</dbReference>
<evidence type="ECO:0000313" key="2">
    <source>
        <dbReference type="EMBL" id="PRQ25044.1"/>
    </source>
</evidence>
<dbReference type="EMBL" id="PDCK01000044">
    <property type="protein sequence ID" value="PRQ25044.1"/>
    <property type="molecule type" value="Genomic_DNA"/>
</dbReference>
<proteinExistence type="predicted"/>
<gene>
    <name evidence="2" type="ORF">RchiOBHm_Chr6g0279201</name>
</gene>
<evidence type="ECO:0000256" key="1">
    <source>
        <dbReference type="SAM" id="MobiDB-lite"/>
    </source>
</evidence>
<accession>A0A2P6PT15</accession>
<evidence type="ECO:0000313" key="3">
    <source>
        <dbReference type="Proteomes" id="UP000238479"/>
    </source>
</evidence>